<dbReference type="EMBL" id="FZQA01000001">
    <property type="protein sequence ID" value="SNT68304.1"/>
    <property type="molecule type" value="Genomic_DNA"/>
</dbReference>
<evidence type="ECO:0000259" key="2">
    <source>
        <dbReference type="Pfam" id="PF26604"/>
    </source>
</evidence>
<reference evidence="3 4" key="1">
    <citation type="submission" date="2017-07" db="EMBL/GenBank/DDBJ databases">
        <authorList>
            <person name="Sun Z.S."/>
            <person name="Albrecht U."/>
            <person name="Echele G."/>
            <person name="Lee C.C."/>
        </authorList>
    </citation>
    <scope>NUCLEOTIDE SEQUENCE [LARGE SCALE GENOMIC DNA]</scope>
    <source>
        <strain evidence="3 4">CGMCC 1.12710</strain>
    </source>
</reference>
<accession>A0A239PMH6</accession>
<dbReference type="Proteomes" id="UP000198346">
    <property type="component" value="Unassembled WGS sequence"/>
</dbReference>
<name>A0A239PMH6_9PROT</name>
<feature type="transmembrane region" description="Helical" evidence="1">
    <location>
        <begin position="38"/>
        <end position="56"/>
    </location>
</feature>
<gene>
    <name evidence="3" type="ORF">SAMN06297382_0806</name>
</gene>
<evidence type="ECO:0000256" key="1">
    <source>
        <dbReference type="SAM" id="Phobius"/>
    </source>
</evidence>
<proteinExistence type="predicted"/>
<evidence type="ECO:0000313" key="4">
    <source>
        <dbReference type="Proteomes" id="UP000198346"/>
    </source>
</evidence>
<sequence length="87" mass="9414">MSLAGFSLADVVGFVGVGLVVATYFLSQIGRMDATRPLYPGLNALGALMILVSLWFRPNPASIAIEFFWLAISAIGFVRALIIGRRR</sequence>
<keyword evidence="1" id="KW-1133">Transmembrane helix</keyword>
<organism evidence="3 4">
    <name type="scientific">Amphiplicatus metriothermophilus</name>
    <dbReference type="NCBI Taxonomy" id="1519374"/>
    <lineage>
        <taxon>Bacteria</taxon>
        <taxon>Pseudomonadati</taxon>
        <taxon>Pseudomonadota</taxon>
        <taxon>Alphaproteobacteria</taxon>
        <taxon>Parvularculales</taxon>
        <taxon>Parvularculaceae</taxon>
        <taxon>Amphiplicatus</taxon>
    </lineage>
</organism>
<feature type="transmembrane region" description="Helical" evidence="1">
    <location>
        <begin position="6"/>
        <end position="26"/>
    </location>
</feature>
<dbReference type="RefSeq" id="WP_089411256.1">
    <property type="nucleotide sequence ID" value="NZ_FZQA01000001.1"/>
</dbReference>
<dbReference type="OrthoDB" id="7868845at2"/>
<keyword evidence="4" id="KW-1185">Reference proteome</keyword>
<dbReference type="NCBIfam" id="NF047864">
    <property type="entry name" value="CBU_0592_membra"/>
    <property type="match status" value="1"/>
</dbReference>
<protein>
    <recommendedName>
        <fullName evidence="2">CBU-0592-like domain-containing protein</fullName>
    </recommendedName>
</protein>
<feature type="transmembrane region" description="Helical" evidence="1">
    <location>
        <begin position="62"/>
        <end position="82"/>
    </location>
</feature>
<feature type="domain" description="CBU-0592-like" evidence="2">
    <location>
        <begin position="9"/>
        <end position="81"/>
    </location>
</feature>
<dbReference type="AlphaFoldDB" id="A0A239PMH6"/>
<dbReference type="InterPro" id="IPR058058">
    <property type="entry name" value="CBU_0592-like"/>
</dbReference>
<evidence type="ECO:0000313" key="3">
    <source>
        <dbReference type="EMBL" id="SNT68304.1"/>
    </source>
</evidence>
<keyword evidence="1" id="KW-0472">Membrane</keyword>
<dbReference type="Pfam" id="PF26604">
    <property type="entry name" value="CBU_0592"/>
    <property type="match status" value="1"/>
</dbReference>
<keyword evidence="1" id="KW-0812">Transmembrane</keyword>